<reference evidence="8" key="1">
    <citation type="journal article" date="2019" name="Int. J. Syst. Evol. Microbiol.">
        <title>The Global Catalogue of Microorganisms (GCM) 10K type strain sequencing project: providing services to taxonomists for standard genome sequencing and annotation.</title>
        <authorList>
            <consortium name="The Broad Institute Genomics Platform"/>
            <consortium name="The Broad Institute Genome Sequencing Center for Infectious Disease"/>
            <person name="Wu L."/>
            <person name="Ma J."/>
        </authorList>
    </citation>
    <scope>NUCLEOTIDE SEQUENCE [LARGE SCALE GENOMIC DNA]</scope>
    <source>
        <strain evidence="8">CGMCC 4.7204</strain>
    </source>
</reference>
<keyword evidence="3" id="KW-0547">Nucleotide-binding</keyword>
<dbReference type="InterPro" id="IPR003593">
    <property type="entry name" value="AAA+_ATPase"/>
</dbReference>
<sequence>MRHTDDAAITIERLTAGYGSTPVLSEVSATIPRGRITALVGPNGSGKSTLLGVLAGTLRAQSGTVHRTTAGRPAFVVQHTAIPVTLPITVGETVAMGRWAHRGPWRRLTRADRAITHDCLCRLDLADLATRRLDTLSGGQRQRTLLAQALAQESDLLLLDEPATGLDAASQSAIATVLSEAAAAGVTVVQATHDPVEAARADQRLRLGDGRLVAADQTDTVGSDIAPRRNTARRSATACPPSCSTAERS</sequence>
<protein>
    <submittedName>
        <fullName evidence="7">Zinc ABC transporter ATP-binding protein AztA</fullName>
    </submittedName>
</protein>
<dbReference type="NCBIfam" id="NF040873">
    <property type="entry name" value="AztA"/>
    <property type="match status" value="1"/>
</dbReference>
<evidence type="ECO:0000256" key="1">
    <source>
        <dbReference type="ARBA" id="ARBA00005417"/>
    </source>
</evidence>
<keyword evidence="8" id="KW-1185">Reference proteome</keyword>
<organism evidence="7 8">
    <name type="scientific">Nocardia rhizosphaerae</name>
    <dbReference type="NCBI Taxonomy" id="1691571"/>
    <lineage>
        <taxon>Bacteria</taxon>
        <taxon>Bacillati</taxon>
        <taxon>Actinomycetota</taxon>
        <taxon>Actinomycetes</taxon>
        <taxon>Mycobacteriales</taxon>
        <taxon>Nocardiaceae</taxon>
        <taxon>Nocardia</taxon>
    </lineage>
</organism>
<comment type="similarity">
    <text evidence="1">Belongs to the ABC transporter superfamily.</text>
</comment>
<dbReference type="RefSeq" id="WP_378552182.1">
    <property type="nucleotide sequence ID" value="NZ_JBHSBA010000009.1"/>
</dbReference>
<keyword evidence="2" id="KW-0813">Transport</keyword>
<gene>
    <name evidence="7" type="primary">aztA</name>
    <name evidence="7" type="ORF">ACFOW8_19095</name>
</gene>
<evidence type="ECO:0000256" key="2">
    <source>
        <dbReference type="ARBA" id="ARBA00022448"/>
    </source>
</evidence>
<proteinExistence type="inferred from homology"/>
<dbReference type="GO" id="GO:0005524">
    <property type="term" value="F:ATP binding"/>
    <property type="evidence" value="ECO:0007669"/>
    <property type="project" value="UniProtKB-KW"/>
</dbReference>
<dbReference type="InterPro" id="IPR027417">
    <property type="entry name" value="P-loop_NTPase"/>
</dbReference>
<comment type="caution">
    <text evidence="7">The sequence shown here is derived from an EMBL/GenBank/DDBJ whole genome shotgun (WGS) entry which is preliminary data.</text>
</comment>
<accession>A0ABV8L9I3</accession>
<name>A0ABV8L9I3_9NOCA</name>
<dbReference type="Pfam" id="PF00005">
    <property type="entry name" value="ABC_tran"/>
    <property type="match status" value="1"/>
</dbReference>
<evidence type="ECO:0000256" key="4">
    <source>
        <dbReference type="ARBA" id="ARBA00022840"/>
    </source>
</evidence>
<dbReference type="PANTHER" id="PTHR42734">
    <property type="entry name" value="METAL TRANSPORT SYSTEM ATP-BINDING PROTEIN TM_0124-RELATED"/>
    <property type="match status" value="1"/>
</dbReference>
<keyword evidence="4 7" id="KW-0067">ATP-binding</keyword>
<dbReference type="InterPro" id="IPR050153">
    <property type="entry name" value="Metal_Ion_Import_ABC"/>
</dbReference>
<dbReference type="PANTHER" id="PTHR42734:SF5">
    <property type="entry name" value="IRON TRANSPORT SYSTEM ATP-BINDING PROTEIN HI_0361-RELATED"/>
    <property type="match status" value="1"/>
</dbReference>
<evidence type="ECO:0000256" key="5">
    <source>
        <dbReference type="SAM" id="MobiDB-lite"/>
    </source>
</evidence>
<evidence type="ECO:0000313" key="8">
    <source>
        <dbReference type="Proteomes" id="UP001595767"/>
    </source>
</evidence>
<dbReference type="Gene3D" id="3.40.50.300">
    <property type="entry name" value="P-loop containing nucleotide triphosphate hydrolases"/>
    <property type="match status" value="1"/>
</dbReference>
<evidence type="ECO:0000259" key="6">
    <source>
        <dbReference type="PROSITE" id="PS50893"/>
    </source>
</evidence>
<dbReference type="EMBL" id="JBHSBA010000009">
    <property type="protein sequence ID" value="MFC4127044.1"/>
    <property type="molecule type" value="Genomic_DNA"/>
</dbReference>
<dbReference type="Proteomes" id="UP001595767">
    <property type="component" value="Unassembled WGS sequence"/>
</dbReference>
<dbReference type="SUPFAM" id="SSF52540">
    <property type="entry name" value="P-loop containing nucleoside triphosphate hydrolases"/>
    <property type="match status" value="1"/>
</dbReference>
<feature type="region of interest" description="Disordered" evidence="5">
    <location>
        <begin position="218"/>
        <end position="249"/>
    </location>
</feature>
<dbReference type="PROSITE" id="PS50893">
    <property type="entry name" value="ABC_TRANSPORTER_2"/>
    <property type="match status" value="1"/>
</dbReference>
<feature type="domain" description="ABC transporter" evidence="6">
    <location>
        <begin position="9"/>
        <end position="234"/>
    </location>
</feature>
<evidence type="ECO:0000313" key="7">
    <source>
        <dbReference type="EMBL" id="MFC4127044.1"/>
    </source>
</evidence>
<evidence type="ECO:0000256" key="3">
    <source>
        <dbReference type="ARBA" id="ARBA00022741"/>
    </source>
</evidence>
<dbReference type="InterPro" id="IPR047748">
    <property type="entry name" value="AztA-like"/>
</dbReference>
<dbReference type="SMART" id="SM00382">
    <property type="entry name" value="AAA"/>
    <property type="match status" value="1"/>
</dbReference>
<dbReference type="InterPro" id="IPR003439">
    <property type="entry name" value="ABC_transporter-like_ATP-bd"/>
</dbReference>